<feature type="region of interest" description="Disordered" evidence="7">
    <location>
        <begin position="293"/>
        <end position="318"/>
    </location>
</feature>
<protein>
    <recommendedName>
        <fullName evidence="3">glycerol kinase</fullName>
        <ecNumber evidence="3">2.7.1.30</ecNumber>
    </recommendedName>
</protein>
<dbReference type="PANTHER" id="PTHR10196">
    <property type="entry name" value="SUGAR KINASE"/>
    <property type="match status" value="1"/>
</dbReference>
<dbReference type="PANTHER" id="PTHR10196:SF68">
    <property type="entry name" value="GLYCEROL KINASE 5-RELATED"/>
    <property type="match status" value="1"/>
</dbReference>
<feature type="transmembrane region" description="Helical" evidence="8">
    <location>
        <begin position="357"/>
        <end position="374"/>
    </location>
</feature>
<evidence type="ECO:0000259" key="10">
    <source>
        <dbReference type="Pfam" id="PF02782"/>
    </source>
</evidence>
<comment type="similarity">
    <text evidence="2 6">Belongs to the FGGY kinase family.</text>
</comment>
<evidence type="ECO:0000256" key="4">
    <source>
        <dbReference type="ARBA" id="ARBA00022679"/>
    </source>
</evidence>
<dbReference type="OrthoDB" id="5422795at2759"/>
<dbReference type="PROSITE" id="PS00445">
    <property type="entry name" value="FGGY_KINASES_2"/>
    <property type="match status" value="1"/>
</dbReference>
<evidence type="ECO:0000313" key="11">
    <source>
        <dbReference type="EMBL" id="ETO32070.1"/>
    </source>
</evidence>
<dbReference type="GO" id="GO:0019563">
    <property type="term" value="P:glycerol catabolic process"/>
    <property type="evidence" value="ECO:0007669"/>
    <property type="project" value="UniProtKB-UniPathway"/>
</dbReference>
<evidence type="ECO:0000256" key="1">
    <source>
        <dbReference type="ARBA" id="ARBA00005190"/>
    </source>
</evidence>
<feature type="region of interest" description="Disordered" evidence="7">
    <location>
        <begin position="330"/>
        <end position="351"/>
    </location>
</feature>
<keyword evidence="12" id="KW-1185">Reference proteome</keyword>
<dbReference type="GO" id="GO:0046167">
    <property type="term" value="P:glycerol-3-phosphate biosynthetic process"/>
    <property type="evidence" value="ECO:0007669"/>
    <property type="project" value="TreeGrafter"/>
</dbReference>
<dbReference type="EMBL" id="ASPP01004507">
    <property type="protein sequence ID" value="ETO32070.1"/>
    <property type="molecule type" value="Genomic_DNA"/>
</dbReference>
<dbReference type="GO" id="GO:0006641">
    <property type="term" value="P:triglyceride metabolic process"/>
    <property type="evidence" value="ECO:0007669"/>
    <property type="project" value="TreeGrafter"/>
</dbReference>
<evidence type="ECO:0000256" key="5">
    <source>
        <dbReference type="ARBA" id="ARBA00022777"/>
    </source>
</evidence>
<comment type="pathway">
    <text evidence="1">Polyol metabolism; glycerol degradation via glycerol kinase pathway; sn-glycerol 3-phosphate from glycerol: step 1/1.</text>
</comment>
<dbReference type="Proteomes" id="UP000023152">
    <property type="component" value="Unassembled WGS sequence"/>
</dbReference>
<gene>
    <name evidence="11" type="ORF">RFI_05044</name>
</gene>
<dbReference type="GO" id="GO:0005739">
    <property type="term" value="C:mitochondrion"/>
    <property type="evidence" value="ECO:0007669"/>
    <property type="project" value="TreeGrafter"/>
</dbReference>
<accession>X6P0I3</accession>
<keyword evidence="5 6" id="KW-0418">Kinase</keyword>
<feature type="compositionally biased region" description="Polar residues" evidence="7">
    <location>
        <begin position="293"/>
        <end position="312"/>
    </location>
</feature>
<evidence type="ECO:0000313" key="12">
    <source>
        <dbReference type="Proteomes" id="UP000023152"/>
    </source>
</evidence>
<keyword evidence="8" id="KW-0472">Membrane</keyword>
<reference evidence="11 12" key="1">
    <citation type="journal article" date="2013" name="Curr. Biol.">
        <title>The Genome of the Foraminiferan Reticulomyxa filosa.</title>
        <authorList>
            <person name="Glockner G."/>
            <person name="Hulsmann N."/>
            <person name="Schleicher M."/>
            <person name="Noegel A.A."/>
            <person name="Eichinger L."/>
            <person name="Gallinger C."/>
            <person name="Pawlowski J."/>
            <person name="Sierra R."/>
            <person name="Euteneuer U."/>
            <person name="Pillet L."/>
            <person name="Moustafa A."/>
            <person name="Platzer M."/>
            <person name="Groth M."/>
            <person name="Szafranski K."/>
            <person name="Schliwa M."/>
        </authorList>
    </citation>
    <scope>NUCLEOTIDE SEQUENCE [LARGE SCALE GENOMIC DNA]</scope>
</reference>
<proteinExistence type="inferred from homology"/>
<evidence type="ECO:0000256" key="3">
    <source>
        <dbReference type="ARBA" id="ARBA00012099"/>
    </source>
</evidence>
<dbReference type="Pfam" id="PF02782">
    <property type="entry name" value="FGGY_C"/>
    <property type="match status" value="1"/>
</dbReference>
<dbReference type="Pfam" id="PF00370">
    <property type="entry name" value="FGGY_N"/>
    <property type="match status" value="1"/>
</dbReference>
<dbReference type="InterPro" id="IPR018485">
    <property type="entry name" value="FGGY_C"/>
</dbReference>
<name>X6P0I3_RETFI</name>
<dbReference type="InterPro" id="IPR018483">
    <property type="entry name" value="Carb_kinase_FGGY_CS"/>
</dbReference>
<dbReference type="Gene3D" id="3.30.420.40">
    <property type="match status" value="2"/>
</dbReference>
<evidence type="ECO:0000256" key="8">
    <source>
        <dbReference type="SAM" id="Phobius"/>
    </source>
</evidence>
<dbReference type="EC" id="2.7.1.30" evidence="3"/>
<sequence length="383" mass="41708">MLMDINTLKWSEELCEAFGVPITILPSICPSAHPYGTVSHPELFQCLKGIPITGCVGDQQSACLGQMLMESELKNTLGTGAFLVLNTGSRIISTSGTGLLTTVLYQLPDKTTYYGIEGAIGVAGQVIDFLQSNGIINSPKECSKNASEIVRNNSLLKDLYFVSSFNGLLFPHFDPTARGIIVGLTQATNRNDLCYAALEGVAMQTSQIVDAMKASLSGDQDIKDDEKNSPIEKIKVDGGLSQSNEMLQIMADCCGIVCERPYMIETTSLGAAVAAGIGYGLWRNLKEAQQYIQSRTDNSKQSDLFKPQMSSETRNERQLKWQEAVTRAEKWSDQHDEKKITGKSSNSSKVEKNPETIPFYVGLACGIFLGVLISKIKFGKKSA</sequence>
<dbReference type="OMA" id="VLEATSW"/>
<dbReference type="SUPFAM" id="SSF53067">
    <property type="entry name" value="Actin-like ATPase domain"/>
    <property type="match status" value="2"/>
</dbReference>
<keyword evidence="8" id="KW-1133">Transmembrane helix</keyword>
<feature type="domain" description="Carbohydrate kinase FGGY N-terminal" evidence="9">
    <location>
        <begin position="1"/>
        <end position="65"/>
    </location>
</feature>
<evidence type="ECO:0000256" key="7">
    <source>
        <dbReference type="SAM" id="MobiDB-lite"/>
    </source>
</evidence>
<evidence type="ECO:0000259" key="9">
    <source>
        <dbReference type="Pfam" id="PF00370"/>
    </source>
</evidence>
<dbReference type="InterPro" id="IPR043129">
    <property type="entry name" value="ATPase_NBD"/>
</dbReference>
<comment type="caution">
    <text evidence="11">The sequence shown here is derived from an EMBL/GenBank/DDBJ whole genome shotgun (WGS) entry which is preliminary data.</text>
</comment>
<evidence type="ECO:0000256" key="6">
    <source>
        <dbReference type="RuleBase" id="RU003733"/>
    </source>
</evidence>
<dbReference type="InterPro" id="IPR018484">
    <property type="entry name" value="FGGY_N"/>
</dbReference>
<keyword evidence="8" id="KW-0812">Transmembrane</keyword>
<dbReference type="UniPathway" id="UPA00618">
    <property type="reaction ID" value="UER00672"/>
</dbReference>
<keyword evidence="4 6" id="KW-0808">Transferase</keyword>
<feature type="compositionally biased region" description="Basic and acidic residues" evidence="7">
    <location>
        <begin position="330"/>
        <end position="340"/>
    </location>
</feature>
<organism evidence="11 12">
    <name type="scientific">Reticulomyxa filosa</name>
    <dbReference type="NCBI Taxonomy" id="46433"/>
    <lineage>
        <taxon>Eukaryota</taxon>
        <taxon>Sar</taxon>
        <taxon>Rhizaria</taxon>
        <taxon>Retaria</taxon>
        <taxon>Foraminifera</taxon>
        <taxon>Monothalamids</taxon>
        <taxon>Reticulomyxidae</taxon>
        <taxon>Reticulomyxa</taxon>
    </lineage>
</organism>
<dbReference type="AlphaFoldDB" id="X6P0I3"/>
<feature type="domain" description="Carbohydrate kinase FGGY C-terminal" evidence="10">
    <location>
        <begin position="74"/>
        <end position="277"/>
    </location>
</feature>
<evidence type="ECO:0000256" key="2">
    <source>
        <dbReference type="ARBA" id="ARBA00009156"/>
    </source>
</evidence>
<dbReference type="GO" id="GO:0004370">
    <property type="term" value="F:glycerol kinase activity"/>
    <property type="evidence" value="ECO:0007669"/>
    <property type="project" value="UniProtKB-EC"/>
</dbReference>